<protein>
    <submittedName>
        <fullName evidence="7">Rab-GAP TBC domain-containing protein</fullName>
    </submittedName>
</protein>
<organism evidence="6 7">
    <name type="scientific">Trichuris muris</name>
    <name type="common">Mouse whipworm</name>
    <dbReference type="NCBI Taxonomy" id="70415"/>
    <lineage>
        <taxon>Eukaryota</taxon>
        <taxon>Metazoa</taxon>
        <taxon>Ecdysozoa</taxon>
        <taxon>Nematoda</taxon>
        <taxon>Enoplea</taxon>
        <taxon>Dorylaimia</taxon>
        <taxon>Trichinellida</taxon>
        <taxon>Trichuridae</taxon>
        <taxon>Trichuris</taxon>
    </lineage>
</organism>
<dbReference type="SUPFAM" id="SSF47095">
    <property type="entry name" value="HMG-box"/>
    <property type="match status" value="1"/>
</dbReference>
<reference evidence="7" key="1">
    <citation type="submission" date="2019-12" db="UniProtKB">
        <authorList>
            <consortium name="WormBaseParasite"/>
        </authorList>
    </citation>
    <scope>IDENTIFICATION</scope>
</reference>
<dbReference type="Gene3D" id="1.10.30.10">
    <property type="entry name" value="High mobility group box domain"/>
    <property type="match status" value="1"/>
</dbReference>
<dbReference type="AlphaFoldDB" id="A0A5S6QG15"/>
<dbReference type="PROSITE" id="PS50086">
    <property type="entry name" value="TBC_RABGAP"/>
    <property type="match status" value="1"/>
</dbReference>
<dbReference type="Gene3D" id="1.10.8.270">
    <property type="entry name" value="putative rabgap domain of human tbc1 domain family member 14 like domains"/>
    <property type="match status" value="1"/>
</dbReference>
<dbReference type="WBParaSite" id="TMUE_1000005822.1">
    <property type="protein sequence ID" value="TMUE_1000005822.1"/>
    <property type="gene ID" value="WBGene00299370"/>
</dbReference>
<dbReference type="PANTHER" id="PTHR22957:SF645">
    <property type="entry name" value="LD27216P"/>
    <property type="match status" value="1"/>
</dbReference>
<evidence type="ECO:0000256" key="2">
    <source>
        <dbReference type="ARBA" id="ARBA00022468"/>
    </source>
</evidence>
<evidence type="ECO:0000256" key="4">
    <source>
        <dbReference type="ARBA" id="ARBA00022553"/>
    </source>
</evidence>
<dbReference type="GO" id="GO:0005737">
    <property type="term" value="C:cytoplasm"/>
    <property type="evidence" value="ECO:0007669"/>
    <property type="project" value="UniProtKB-SubCell"/>
</dbReference>
<dbReference type="Gene3D" id="1.10.472.80">
    <property type="entry name" value="Ypt/Rab-GAP domain of gyp1p, domain 3"/>
    <property type="match status" value="1"/>
</dbReference>
<keyword evidence="3" id="KW-0963">Cytoplasm</keyword>
<evidence type="ECO:0000256" key="1">
    <source>
        <dbReference type="ARBA" id="ARBA00004496"/>
    </source>
</evidence>
<dbReference type="FunFam" id="1.10.8.270:FF:000005">
    <property type="entry name" value="TBC1 domain family member 15"/>
    <property type="match status" value="1"/>
</dbReference>
<keyword evidence="6" id="KW-1185">Reference proteome</keyword>
<dbReference type="PANTHER" id="PTHR22957">
    <property type="entry name" value="TBC1 DOMAIN FAMILY MEMBER GTPASE-ACTIVATING PROTEIN"/>
    <property type="match status" value="1"/>
</dbReference>
<dbReference type="SMART" id="SM00164">
    <property type="entry name" value="TBC"/>
    <property type="match status" value="1"/>
</dbReference>
<dbReference type="STRING" id="70415.A0A5S6QG15"/>
<feature type="domain" description="Rab-GAP TBC" evidence="5">
    <location>
        <begin position="328"/>
        <end position="538"/>
    </location>
</feature>
<keyword evidence="4" id="KW-0597">Phosphoprotein</keyword>
<dbReference type="InterPro" id="IPR035969">
    <property type="entry name" value="Rab-GAP_TBC_sf"/>
</dbReference>
<comment type="subcellular location">
    <subcellularLocation>
        <location evidence="1">Cytoplasm</location>
    </subcellularLocation>
</comment>
<dbReference type="SUPFAM" id="SSF47923">
    <property type="entry name" value="Ypt/Rab-GAP domain of gyp1p"/>
    <property type="match status" value="2"/>
</dbReference>
<dbReference type="Proteomes" id="UP000046395">
    <property type="component" value="Unassembled WGS sequence"/>
</dbReference>
<sequence length="1020" mass="118770">MTYSCAKEYRGLVCLHFCKSANVSRKTPFARVTVASKVLRAADCHGSRERRCGCEDRFRAGRLALHGSCRKSSSGPIEIFPKDRQWFIGWSAETASISTGANDLAQVPNCCEHARLKGSGVTHHELQLDAVMAMQCNESGEQGDMISFQFWTRSATLPLFYLNSKQYDKFMECLRQRVTLKRTEQKGVYLVFEKVPSWSREATLLKEENAADWVTKFKVNPYTTTMTSLAKFKDFLTDFASPTRLFDMRDCEADMQSLAQLQKRDPVDAISIQVDNDFQLVETTLKLPPRKILERSHQLSVEQWNKSKNEDGSINNPSEVKQAIFKGGVQHELRKEVWKYLLGCYDWSWPLSKCKEKQEELAKSYHILKTQWKSVTRDQESRWSDHRKFRDIIEKDVIRTDRNHEFFQGDDNDNLTLLKDILMTYMMYNFDLGYVQGMSDLLSPLVYVFEDEVDSFWAFVGFMNRCEENFYSDQLSIKTQLKQLKCLLEVVDPELSDYFRRNGSQNMFFCFRWILILFKREFSFDDIFLLWEVLWTDCIDTNFHLLICLAILETQKNYVLEQRFGFSDILKHVNSLSMNINVHEVLAIAEGIYHQLAAVQNELPHEIASILNPRGGNRPDSKMNADSTGCSISCCMNFQAWSSKKRFISDHGKKSEESSGRRQYLVAKYLVYCLRVSFCTANYKAFELQCVDTMPRKNLTPYLYFMNENVARSQSGDELFKTVVAVDKKWKAMNVEEKAEWREKVQGIKNKNAYKVHGELVRMVAELSKTQTQQKSHKPKYGVEKLEIPENYRALRLMREKNRSVLLDMWDFQFRKVPFNIMSQLHFMAGVWEKDLLISSSIVEVCIIGFSFREGVLLCFDECYDTADKKVWQTLAYDIEDATSSCINEMNFLVPLINYVAFEKLIKKVHKTWIPDNTGFSVKVFYAEDFFAALKTWIERHREVFIEFVDDDTVVETAVPKIRCEVHRAMRGKGHPMQCCPLDFLSYLIGSYFNYLREVFPDIGLASKPLDYFKESMVKC</sequence>
<dbReference type="InterPro" id="IPR036910">
    <property type="entry name" value="HMG_box_dom_sf"/>
</dbReference>
<keyword evidence="2" id="KW-0343">GTPase activation</keyword>
<dbReference type="GO" id="GO:0005096">
    <property type="term" value="F:GTPase activator activity"/>
    <property type="evidence" value="ECO:0007669"/>
    <property type="project" value="UniProtKB-KW"/>
</dbReference>
<evidence type="ECO:0000313" key="7">
    <source>
        <dbReference type="WBParaSite" id="TMUE_1000005822.1"/>
    </source>
</evidence>
<evidence type="ECO:0000313" key="6">
    <source>
        <dbReference type="Proteomes" id="UP000046395"/>
    </source>
</evidence>
<dbReference type="InterPro" id="IPR000195">
    <property type="entry name" value="Rab-GAP-TBC_dom"/>
</dbReference>
<evidence type="ECO:0000259" key="5">
    <source>
        <dbReference type="PROSITE" id="PS50086"/>
    </source>
</evidence>
<evidence type="ECO:0000256" key="3">
    <source>
        <dbReference type="ARBA" id="ARBA00022490"/>
    </source>
</evidence>
<dbReference type="Pfam" id="PF00566">
    <property type="entry name" value="RabGAP-TBC"/>
    <property type="match status" value="1"/>
</dbReference>
<name>A0A5S6QG15_TRIMR</name>
<proteinExistence type="predicted"/>
<accession>A0A5S6QG15</accession>